<sequence>MSASRAVRGKDRGPILGLRPHRVLTTARGRKKGPPRALRPLTRPVASPAARRCRGSPRGRYTAPRLPHRLRAIQTSWRSNVDKEALPRL</sequence>
<evidence type="ECO:0000256" key="1">
    <source>
        <dbReference type="SAM" id="MobiDB-lite"/>
    </source>
</evidence>
<dbReference type="EMBL" id="JANPWB010000016">
    <property type="protein sequence ID" value="KAJ1082222.1"/>
    <property type="molecule type" value="Genomic_DNA"/>
</dbReference>
<accession>A0AAV7KU15</accession>
<comment type="caution">
    <text evidence="2">The sequence shown here is derived from an EMBL/GenBank/DDBJ whole genome shotgun (WGS) entry which is preliminary data.</text>
</comment>
<dbReference type="Proteomes" id="UP001066276">
    <property type="component" value="Chromosome 12"/>
</dbReference>
<proteinExistence type="predicted"/>
<name>A0AAV7KU15_PLEWA</name>
<evidence type="ECO:0000313" key="3">
    <source>
        <dbReference type="Proteomes" id="UP001066276"/>
    </source>
</evidence>
<organism evidence="2 3">
    <name type="scientific">Pleurodeles waltl</name>
    <name type="common">Iberian ribbed newt</name>
    <dbReference type="NCBI Taxonomy" id="8319"/>
    <lineage>
        <taxon>Eukaryota</taxon>
        <taxon>Metazoa</taxon>
        <taxon>Chordata</taxon>
        <taxon>Craniata</taxon>
        <taxon>Vertebrata</taxon>
        <taxon>Euteleostomi</taxon>
        <taxon>Amphibia</taxon>
        <taxon>Batrachia</taxon>
        <taxon>Caudata</taxon>
        <taxon>Salamandroidea</taxon>
        <taxon>Salamandridae</taxon>
        <taxon>Pleurodelinae</taxon>
        <taxon>Pleurodeles</taxon>
    </lineage>
</organism>
<evidence type="ECO:0000313" key="2">
    <source>
        <dbReference type="EMBL" id="KAJ1082222.1"/>
    </source>
</evidence>
<feature type="region of interest" description="Disordered" evidence="1">
    <location>
        <begin position="27"/>
        <end position="63"/>
    </location>
</feature>
<reference evidence="2" key="1">
    <citation type="journal article" date="2022" name="bioRxiv">
        <title>Sequencing and chromosome-scale assembly of the giantPleurodeles waltlgenome.</title>
        <authorList>
            <person name="Brown T."/>
            <person name="Elewa A."/>
            <person name="Iarovenko S."/>
            <person name="Subramanian E."/>
            <person name="Araus A.J."/>
            <person name="Petzold A."/>
            <person name="Susuki M."/>
            <person name="Suzuki K.-i.T."/>
            <person name="Hayashi T."/>
            <person name="Toyoda A."/>
            <person name="Oliveira C."/>
            <person name="Osipova E."/>
            <person name="Leigh N.D."/>
            <person name="Simon A."/>
            <person name="Yun M.H."/>
        </authorList>
    </citation>
    <scope>NUCLEOTIDE SEQUENCE</scope>
    <source>
        <strain evidence="2">20211129_DDA</strain>
        <tissue evidence="2">Liver</tissue>
    </source>
</reference>
<keyword evidence="3" id="KW-1185">Reference proteome</keyword>
<protein>
    <submittedName>
        <fullName evidence="2">Uncharacterized protein</fullName>
    </submittedName>
</protein>
<gene>
    <name evidence="2" type="ORF">NDU88_002390</name>
</gene>
<dbReference type="AlphaFoldDB" id="A0AAV7KU15"/>